<evidence type="ECO:0000313" key="1">
    <source>
        <dbReference type="EMBL" id="RKR90913.1"/>
    </source>
</evidence>
<dbReference type="PROSITE" id="PS51257">
    <property type="entry name" value="PROKAR_LIPOPROTEIN"/>
    <property type="match status" value="1"/>
</dbReference>
<protein>
    <recommendedName>
        <fullName evidence="3">DUF3558 domain-containing protein</fullName>
    </recommendedName>
</protein>
<gene>
    <name evidence="1" type="ORF">BDK92_5297</name>
</gene>
<proteinExistence type="predicted"/>
<accession>A0A495JPL9</accession>
<keyword evidence="2" id="KW-1185">Reference proteome</keyword>
<dbReference type="EMBL" id="RBKT01000001">
    <property type="protein sequence ID" value="RKR90913.1"/>
    <property type="molecule type" value="Genomic_DNA"/>
</dbReference>
<dbReference type="RefSeq" id="WP_147457117.1">
    <property type="nucleotide sequence ID" value="NZ_RBKT01000001.1"/>
</dbReference>
<dbReference type="Proteomes" id="UP000277671">
    <property type="component" value="Unassembled WGS sequence"/>
</dbReference>
<evidence type="ECO:0008006" key="3">
    <source>
        <dbReference type="Google" id="ProtNLM"/>
    </source>
</evidence>
<reference evidence="1 2" key="1">
    <citation type="submission" date="2018-10" db="EMBL/GenBank/DDBJ databases">
        <title>Sequencing the genomes of 1000 actinobacteria strains.</title>
        <authorList>
            <person name="Klenk H.-P."/>
        </authorList>
    </citation>
    <scope>NUCLEOTIDE SEQUENCE [LARGE SCALE GENOMIC DNA]</scope>
    <source>
        <strain evidence="1 2">DSM 45175</strain>
    </source>
</reference>
<organism evidence="1 2">
    <name type="scientific">Micromonospora pisi</name>
    <dbReference type="NCBI Taxonomy" id="589240"/>
    <lineage>
        <taxon>Bacteria</taxon>
        <taxon>Bacillati</taxon>
        <taxon>Actinomycetota</taxon>
        <taxon>Actinomycetes</taxon>
        <taxon>Micromonosporales</taxon>
        <taxon>Micromonosporaceae</taxon>
        <taxon>Micromonospora</taxon>
    </lineage>
</organism>
<sequence length="181" mass="18201">MRGRLLLIGAGLLVLSGCGEPAATRSEPLPIPPVVKLPAAAAGGVCQVLDYSAIEKAVGTTFDVSAATSQGETSSCVLQAEQASLPDLALAMTPTSADASVFNDEAPDGGQSVKGLGKAAYRLIVAAGKDHGAGVEVCWLASDGQMISLRYTLPAGEGKPAAEAIAGKLVTLAKQIDAAER</sequence>
<comment type="caution">
    <text evidence="1">The sequence shown here is derived from an EMBL/GenBank/DDBJ whole genome shotgun (WGS) entry which is preliminary data.</text>
</comment>
<evidence type="ECO:0000313" key="2">
    <source>
        <dbReference type="Proteomes" id="UP000277671"/>
    </source>
</evidence>
<name>A0A495JPL9_9ACTN</name>
<dbReference type="OrthoDB" id="5188238at2"/>
<dbReference type="AlphaFoldDB" id="A0A495JPL9"/>